<keyword evidence="2" id="KW-0285">Flavoprotein</keyword>
<dbReference type="SUPFAM" id="SSF51905">
    <property type="entry name" value="FAD/NAD(P)-binding domain"/>
    <property type="match status" value="1"/>
</dbReference>
<dbReference type="InterPro" id="IPR040131">
    <property type="entry name" value="MnmG_N"/>
</dbReference>
<evidence type="ECO:0000256" key="3">
    <source>
        <dbReference type="ARBA" id="ARBA00022827"/>
    </source>
</evidence>
<sequence length="439" mass="46637">MKKVVIVGGGWSGTAAALAARKAGCEVHLLERADMLLGTGLVGGIMRNNGRFTATEEMIAMGGGELFKICDANSRHKNIEFPGHKNVNLYDVSTIEPAVKNALLAAGINIYLKTRVKDIDLAGGRIGKVFADVFPGNETIELTGDAFVDVSGTAGPQGNCMKYGNGCAMCIYRCPTFGPRLSIAARAGIKEIIGEKPDGTFGAMSGSCKLHKDSLSPAVREELNRTGVCVIPVPPALRKSMDSLGQKACQQYALKEFAENIVLLDTGHAKLMTAYYPLAILRQIPGCANARYEDPYAGDIGNSMRYFGMLPRDNALKVEGLANVFCGGEKAGLLVGHTEAIVTGTVAGHNAARFALGHKPVELPASIACGDAIAHVRERMQTKEGITKKYTFSGANYFQRMQAEGLYTTDIAAIKARVEAAGLTGLFATPISGNEEVWA</sequence>
<dbReference type="EMBL" id="CP036259">
    <property type="protein sequence ID" value="QDR78970.1"/>
    <property type="molecule type" value="Genomic_DNA"/>
</dbReference>
<organism evidence="5 6">
    <name type="scientific">Sporomusa termitida</name>
    <dbReference type="NCBI Taxonomy" id="2377"/>
    <lineage>
        <taxon>Bacteria</taxon>
        <taxon>Bacillati</taxon>
        <taxon>Bacillota</taxon>
        <taxon>Negativicutes</taxon>
        <taxon>Selenomonadales</taxon>
        <taxon>Sporomusaceae</taxon>
        <taxon>Sporomusa</taxon>
    </lineage>
</organism>
<keyword evidence="6" id="KW-1185">Reference proteome</keyword>
<evidence type="ECO:0000256" key="2">
    <source>
        <dbReference type="ARBA" id="ARBA00022630"/>
    </source>
</evidence>
<evidence type="ECO:0000256" key="1">
    <source>
        <dbReference type="ARBA" id="ARBA00001974"/>
    </source>
</evidence>
<evidence type="ECO:0000259" key="4">
    <source>
        <dbReference type="Pfam" id="PF01134"/>
    </source>
</evidence>
<reference evidence="5 6" key="1">
    <citation type="submission" date="2019-02" db="EMBL/GenBank/DDBJ databases">
        <title>Closed genome of Sporomusa termitida DSM 4440.</title>
        <authorList>
            <person name="Poehlein A."/>
            <person name="Daniel R."/>
        </authorList>
    </citation>
    <scope>NUCLEOTIDE SEQUENCE [LARGE SCALE GENOMIC DNA]</scope>
    <source>
        <strain evidence="5 6">DSM 4440</strain>
    </source>
</reference>
<dbReference type="RefSeq" id="WP_144348675.1">
    <property type="nucleotide sequence ID" value="NZ_CP036259.1"/>
</dbReference>
<dbReference type="Proteomes" id="UP000320776">
    <property type="component" value="Chromosome"/>
</dbReference>
<evidence type="ECO:0000313" key="5">
    <source>
        <dbReference type="EMBL" id="QDR78970.1"/>
    </source>
</evidence>
<keyword evidence="3" id="KW-0274">FAD</keyword>
<dbReference type="KEGG" id="sted:SPTER_02210"/>
<accession>A0A517DNM2</accession>
<protein>
    <submittedName>
        <fullName evidence="5">Glucose inhibited division protein A</fullName>
    </submittedName>
</protein>
<gene>
    <name evidence="5" type="ORF">SPTER_02210</name>
</gene>
<dbReference type="OrthoDB" id="2181at2"/>
<dbReference type="Pfam" id="PF01134">
    <property type="entry name" value="GIDA"/>
    <property type="match status" value="1"/>
</dbReference>
<proteinExistence type="predicted"/>
<comment type="cofactor">
    <cofactor evidence="1">
        <name>FAD</name>
        <dbReference type="ChEBI" id="CHEBI:57692"/>
    </cofactor>
</comment>
<dbReference type="InterPro" id="IPR036188">
    <property type="entry name" value="FAD/NAD-bd_sf"/>
</dbReference>
<evidence type="ECO:0000313" key="6">
    <source>
        <dbReference type="Proteomes" id="UP000320776"/>
    </source>
</evidence>
<dbReference type="Pfam" id="PF12831">
    <property type="entry name" value="FAD_oxidored"/>
    <property type="match status" value="1"/>
</dbReference>
<dbReference type="Gene3D" id="3.50.50.60">
    <property type="entry name" value="FAD/NAD(P)-binding domain"/>
    <property type="match status" value="2"/>
</dbReference>
<feature type="domain" description="MnmG N-terminal" evidence="4">
    <location>
        <begin position="278"/>
        <end position="358"/>
    </location>
</feature>
<name>A0A517DNM2_9FIRM</name>
<dbReference type="AlphaFoldDB" id="A0A517DNM2"/>